<proteinExistence type="predicted"/>
<dbReference type="RefSeq" id="XP_009834320.1">
    <property type="nucleotide sequence ID" value="XM_009836018.1"/>
</dbReference>
<evidence type="ECO:0000313" key="2">
    <source>
        <dbReference type="EMBL" id="ETV76195.1"/>
    </source>
</evidence>
<feature type="region of interest" description="Disordered" evidence="1">
    <location>
        <begin position="1"/>
        <end position="42"/>
    </location>
</feature>
<sequence>MHGVRQSSSMADTSDVGQRGEDTGPRPIAGHDSDITGPRGEHMSTVGLQRHAVHDGGAGNAGQDTARDDAVNRSQVHCGVGREECIKHLWLESRRLLVQIVTEGGHDRGAVLKESSDQRVPYLGRLGVISSACKSREVGSGVAHGACIIKVHAKRP</sequence>
<gene>
    <name evidence="2" type="ORF">H257_09704</name>
</gene>
<accession>W4G947</accession>
<dbReference type="GeneID" id="20811700"/>
<name>W4G947_APHAT</name>
<dbReference type="AlphaFoldDB" id="W4G947"/>
<feature type="compositionally biased region" description="Polar residues" evidence="1">
    <location>
        <begin position="1"/>
        <end position="16"/>
    </location>
</feature>
<protein>
    <submittedName>
        <fullName evidence="2">Uncharacterized protein</fullName>
    </submittedName>
</protein>
<dbReference type="VEuPathDB" id="FungiDB:H257_09704"/>
<evidence type="ECO:0000256" key="1">
    <source>
        <dbReference type="SAM" id="MobiDB-lite"/>
    </source>
</evidence>
<organism evidence="2">
    <name type="scientific">Aphanomyces astaci</name>
    <name type="common">Crayfish plague agent</name>
    <dbReference type="NCBI Taxonomy" id="112090"/>
    <lineage>
        <taxon>Eukaryota</taxon>
        <taxon>Sar</taxon>
        <taxon>Stramenopiles</taxon>
        <taxon>Oomycota</taxon>
        <taxon>Saprolegniomycetes</taxon>
        <taxon>Saprolegniales</taxon>
        <taxon>Verrucalvaceae</taxon>
        <taxon>Aphanomyces</taxon>
    </lineage>
</organism>
<reference evidence="2" key="1">
    <citation type="submission" date="2013-12" db="EMBL/GenBank/DDBJ databases">
        <title>The Genome Sequence of Aphanomyces astaci APO3.</title>
        <authorList>
            <consortium name="The Broad Institute Genomics Platform"/>
            <person name="Russ C."/>
            <person name="Tyler B."/>
            <person name="van West P."/>
            <person name="Dieguez-Uribeondo J."/>
            <person name="Young S.K."/>
            <person name="Zeng Q."/>
            <person name="Gargeya S."/>
            <person name="Fitzgerald M."/>
            <person name="Abouelleil A."/>
            <person name="Alvarado L."/>
            <person name="Chapman S.B."/>
            <person name="Gainer-Dewar J."/>
            <person name="Goldberg J."/>
            <person name="Griggs A."/>
            <person name="Gujja S."/>
            <person name="Hansen M."/>
            <person name="Howarth C."/>
            <person name="Imamovic A."/>
            <person name="Ireland A."/>
            <person name="Larimer J."/>
            <person name="McCowan C."/>
            <person name="Murphy C."/>
            <person name="Pearson M."/>
            <person name="Poon T.W."/>
            <person name="Priest M."/>
            <person name="Roberts A."/>
            <person name="Saif S."/>
            <person name="Shea T."/>
            <person name="Sykes S."/>
            <person name="Wortman J."/>
            <person name="Nusbaum C."/>
            <person name="Birren B."/>
        </authorList>
    </citation>
    <scope>NUCLEOTIDE SEQUENCE [LARGE SCALE GENOMIC DNA]</scope>
    <source>
        <strain evidence="2">APO3</strain>
    </source>
</reference>
<dbReference type="EMBL" id="KI913137">
    <property type="protein sequence ID" value="ETV76195.1"/>
    <property type="molecule type" value="Genomic_DNA"/>
</dbReference>
<feature type="compositionally biased region" description="Basic and acidic residues" evidence="1">
    <location>
        <begin position="18"/>
        <end position="42"/>
    </location>
</feature>